<dbReference type="Proteomes" id="UP000595663">
    <property type="component" value="Chromosome"/>
</dbReference>
<dbReference type="InterPro" id="IPR010982">
    <property type="entry name" value="Lambda_DNA-bd_dom_sf"/>
</dbReference>
<dbReference type="SMART" id="SM00530">
    <property type="entry name" value="HTH_XRE"/>
    <property type="match status" value="1"/>
</dbReference>
<dbReference type="GO" id="GO:0003677">
    <property type="term" value="F:DNA binding"/>
    <property type="evidence" value="ECO:0007669"/>
    <property type="project" value="InterPro"/>
</dbReference>
<organism evidence="2 3">
    <name type="scientific">Amphritea japonica ATCC BAA-1530</name>
    <dbReference type="NCBI Taxonomy" id="1278309"/>
    <lineage>
        <taxon>Bacteria</taxon>
        <taxon>Pseudomonadati</taxon>
        <taxon>Pseudomonadota</taxon>
        <taxon>Gammaproteobacteria</taxon>
        <taxon>Oceanospirillales</taxon>
        <taxon>Oceanospirillaceae</taxon>
        <taxon>Amphritea</taxon>
    </lineage>
</organism>
<dbReference type="EMBL" id="AP014545">
    <property type="protein sequence ID" value="BBB24681.1"/>
    <property type="molecule type" value="Genomic_DNA"/>
</dbReference>
<dbReference type="Gene3D" id="1.10.260.40">
    <property type="entry name" value="lambda repressor-like DNA-binding domains"/>
    <property type="match status" value="1"/>
</dbReference>
<evidence type="ECO:0000259" key="1">
    <source>
        <dbReference type="PROSITE" id="PS50943"/>
    </source>
</evidence>
<dbReference type="Pfam" id="PF01381">
    <property type="entry name" value="HTH_3"/>
    <property type="match status" value="1"/>
</dbReference>
<reference evidence="2 3" key="1">
    <citation type="journal article" date="2008" name="Int. J. Syst. Evol. Microbiol.">
        <title>Amphritea japonica sp. nov. and Amphritea balenae sp. nov., isolated from the sediment adjacent to sperm whale carcasses off Kagoshima, Japan.</title>
        <authorList>
            <person name="Miyazaki M."/>
            <person name="Nogi Y."/>
            <person name="Fujiwara Y."/>
            <person name="Kawato M."/>
            <person name="Nagahama T."/>
            <person name="Kubokawa K."/>
            <person name="Horikoshi K."/>
        </authorList>
    </citation>
    <scope>NUCLEOTIDE SEQUENCE [LARGE SCALE GENOMIC DNA]</scope>
    <source>
        <strain evidence="2 3">ATCC BAA-1530</strain>
    </source>
</reference>
<evidence type="ECO:0000313" key="2">
    <source>
        <dbReference type="EMBL" id="BBB24681.1"/>
    </source>
</evidence>
<name>A0A7R6P8U1_9GAMM</name>
<dbReference type="SUPFAM" id="SSF47413">
    <property type="entry name" value="lambda repressor-like DNA-binding domains"/>
    <property type="match status" value="1"/>
</dbReference>
<dbReference type="CDD" id="cd00093">
    <property type="entry name" value="HTH_XRE"/>
    <property type="match status" value="1"/>
</dbReference>
<gene>
    <name evidence="2" type="ORF">AMJAP_0082</name>
</gene>
<keyword evidence="3" id="KW-1185">Reference proteome</keyword>
<proteinExistence type="predicted"/>
<protein>
    <recommendedName>
        <fullName evidence="1">HTH cro/C1-type domain-containing protein</fullName>
    </recommendedName>
</protein>
<accession>A0A7R6P8U1</accession>
<feature type="domain" description="HTH cro/C1-type" evidence="1">
    <location>
        <begin position="8"/>
        <end position="61"/>
    </location>
</feature>
<evidence type="ECO:0000313" key="3">
    <source>
        <dbReference type="Proteomes" id="UP000595663"/>
    </source>
</evidence>
<dbReference type="KEGG" id="ajp:AMJAP_0082"/>
<dbReference type="AlphaFoldDB" id="A0A7R6P8U1"/>
<dbReference type="RefSeq" id="WP_019621151.1">
    <property type="nucleotide sequence ID" value="NZ_AP014545.1"/>
</dbReference>
<dbReference type="PROSITE" id="PS50943">
    <property type="entry name" value="HTH_CROC1"/>
    <property type="match status" value="1"/>
</dbReference>
<sequence>MSDWPFLIQTYRKDNGLKQDALAYLLSVDQTTISRWERGKDTPSLAIQKRLRDLFLTKEDSALMAATRMVRSAFGRATITIPGTKIIEVSDGYAEHFKSSRNDMKGALIRHFVGDDFYERYMVPVGDIGIYSGEIARVDYVAPVIFDDGSSGYSQSSVVPVFNAGSVYTVSQSQFVSEQVFRSRPPIRIYRFDELID</sequence>
<dbReference type="InterPro" id="IPR001387">
    <property type="entry name" value="Cro/C1-type_HTH"/>
</dbReference>